<evidence type="ECO:0008006" key="5">
    <source>
        <dbReference type="Google" id="ProtNLM"/>
    </source>
</evidence>
<feature type="compositionally biased region" description="Basic and acidic residues" evidence="1">
    <location>
        <begin position="164"/>
        <end position="175"/>
    </location>
</feature>
<keyword evidence="4" id="KW-1185">Reference proteome</keyword>
<dbReference type="EMBL" id="QEEX01000001">
    <property type="protein sequence ID" value="PWB97137.1"/>
    <property type="molecule type" value="Genomic_DNA"/>
</dbReference>
<feature type="signal peptide" evidence="2">
    <location>
        <begin position="1"/>
        <end position="20"/>
    </location>
</feature>
<gene>
    <name evidence="3" type="ORF">DF220_04260</name>
</gene>
<evidence type="ECO:0000313" key="4">
    <source>
        <dbReference type="Proteomes" id="UP000244978"/>
    </source>
</evidence>
<reference evidence="4" key="1">
    <citation type="submission" date="2018-04" db="EMBL/GenBank/DDBJ databases">
        <authorList>
            <person name="Liu S."/>
            <person name="Wang Z."/>
            <person name="Li J."/>
        </authorList>
    </citation>
    <scope>NUCLEOTIDE SEQUENCE [LARGE SCALE GENOMIC DNA]</scope>
    <source>
        <strain evidence="4">S1194</strain>
    </source>
</reference>
<dbReference type="Proteomes" id="UP000244978">
    <property type="component" value="Unassembled WGS sequence"/>
</dbReference>
<protein>
    <recommendedName>
        <fullName evidence="5">Nuclear transport factor 2 family protein</fullName>
    </recommendedName>
</protein>
<evidence type="ECO:0000256" key="2">
    <source>
        <dbReference type="SAM" id="SignalP"/>
    </source>
</evidence>
<comment type="caution">
    <text evidence="3">The sequence shown here is derived from an EMBL/GenBank/DDBJ whole genome shotgun (WGS) entry which is preliminary data.</text>
</comment>
<feature type="chain" id="PRO_5015638235" description="Nuclear transport factor 2 family protein" evidence="2">
    <location>
        <begin position="21"/>
        <end position="184"/>
    </location>
</feature>
<proteinExistence type="predicted"/>
<dbReference type="PROSITE" id="PS51257">
    <property type="entry name" value="PROKAR_LIPOPROTEIN"/>
    <property type="match status" value="1"/>
</dbReference>
<feature type="region of interest" description="Disordered" evidence="1">
    <location>
        <begin position="164"/>
        <end position="184"/>
    </location>
</feature>
<organism evidence="3 4">
    <name type="scientific">Homoserinimonas hongtaonis</name>
    <dbReference type="NCBI Taxonomy" id="2079791"/>
    <lineage>
        <taxon>Bacteria</taxon>
        <taxon>Bacillati</taxon>
        <taxon>Actinomycetota</taxon>
        <taxon>Actinomycetes</taxon>
        <taxon>Micrococcales</taxon>
        <taxon>Microbacteriaceae</taxon>
        <taxon>Homoserinimonas</taxon>
    </lineage>
</organism>
<evidence type="ECO:0000313" key="3">
    <source>
        <dbReference type="EMBL" id="PWB97137.1"/>
    </source>
</evidence>
<name>A0A2U1SZU6_9MICO</name>
<accession>A0A2U1SZU6</accession>
<sequence>MRALTTLTLLILTASLAACAETQPAEPSPVASPSASAALFASEEEATQAADALIKEYWAAINTIFKAGGQETGILEPLVTERLLILEREDAAIFKRSEFRQFGDYAVVGTAFQQMFQGADSVQLIVTTCVDYSQVKAVNSQGQEAVRTHSAPQFQHQVTIHVTEHSGQRSMRLDDSEPMPESPC</sequence>
<dbReference type="AlphaFoldDB" id="A0A2U1SZU6"/>
<keyword evidence="2" id="KW-0732">Signal</keyword>
<evidence type="ECO:0000256" key="1">
    <source>
        <dbReference type="SAM" id="MobiDB-lite"/>
    </source>
</evidence>